<dbReference type="RefSeq" id="XP_003098968.2">
    <property type="nucleotide sequence ID" value="XM_003098920.2"/>
</dbReference>
<dbReference type="EMBL" id="WUAV01000003">
    <property type="protein sequence ID" value="KAF1760230.1"/>
    <property type="molecule type" value="Genomic_DNA"/>
</dbReference>
<evidence type="ECO:0000313" key="3">
    <source>
        <dbReference type="Proteomes" id="UP000483820"/>
    </source>
</evidence>
<proteinExistence type="predicted"/>
<dbReference type="KEGG" id="crq:GCK72_008476"/>
<evidence type="ECO:0000313" key="2">
    <source>
        <dbReference type="EMBL" id="KAF1760230.1"/>
    </source>
</evidence>
<accession>A0A6A5GXP4</accession>
<dbReference type="CTD" id="9817173"/>
<dbReference type="GeneID" id="9817173"/>
<sequence>MSPTSFISLFFLTHLFAGKAVHATPIPGIVCSEDLKEKPSDSLVKFVDEEVVKIAKACLTNRDEEEITGNILKYGMAQFLNPYSLMDAMYVIGLTELRSVLGLPLSVPWKQGTKPTADELAAASTIEEYYKLKEPYSSEHGNSKFLLEKHLPPAIKFLDKRFPAIRIMYRRHLEESVCIVDKKGVIGREKVDYMIGEFWNIIAPISEAMLGIMFHINDCRFERTNWYHRRQFLRQ</sequence>
<feature type="chain" id="PRO_5025356838" evidence="1">
    <location>
        <begin position="24"/>
        <end position="235"/>
    </location>
</feature>
<name>A0A6A5GXP4_CAERE</name>
<keyword evidence="1" id="KW-0732">Signal</keyword>
<reference evidence="2 3" key="1">
    <citation type="submission" date="2019-12" db="EMBL/GenBank/DDBJ databases">
        <title>Chromosome-level assembly of the Caenorhabditis remanei genome.</title>
        <authorList>
            <person name="Teterina A.A."/>
            <person name="Willis J.H."/>
            <person name="Phillips P.C."/>
        </authorList>
    </citation>
    <scope>NUCLEOTIDE SEQUENCE [LARGE SCALE GENOMIC DNA]</scope>
    <source>
        <strain evidence="2 3">PX506</strain>
        <tissue evidence="2">Whole organism</tissue>
    </source>
</reference>
<organism evidence="2 3">
    <name type="scientific">Caenorhabditis remanei</name>
    <name type="common">Caenorhabditis vulgaris</name>
    <dbReference type="NCBI Taxonomy" id="31234"/>
    <lineage>
        <taxon>Eukaryota</taxon>
        <taxon>Metazoa</taxon>
        <taxon>Ecdysozoa</taxon>
        <taxon>Nematoda</taxon>
        <taxon>Chromadorea</taxon>
        <taxon>Rhabditida</taxon>
        <taxon>Rhabditina</taxon>
        <taxon>Rhabditomorpha</taxon>
        <taxon>Rhabditoidea</taxon>
        <taxon>Rhabditidae</taxon>
        <taxon>Peloderinae</taxon>
        <taxon>Caenorhabditis</taxon>
    </lineage>
</organism>
<gene>
    <name evidence="2" type="ORF">GCK72_008476</name>
</gene>
<feature type="signal peptide" evidence="1">
    <location>
        <begin position="1"/>
        <end position="23"/>
    </location>
</feature>
<protein>
    <submittedName>
        <fullName evidence="2">Uncharacterized protein</fullName>
    </submittedName>
</protein>
<dbReference type="AlphaFoldDB" id="A0A6A5GXP4"/>
<comment type="caution">
    <text evidence="2">The sequence shown here is derived from an EMBL/GenBank/DDBJ whole genome shotgun (WGS) entry which is preliminary data.</text>
</comment>
<dbReference type="Proteomes" id="UP000483820">
    <property type="component" value="Chromosome III"/>
</dbReference>
<evidence type="ECO:0000256" key="1">
    <source>
        <dbReference type="SAM" id="SignalP"/>
    </source>
</evidence>